<accession>X0SA60</accession>
<feature type="domain" description="N-acetyltransferase" evidence="2">
    <location>
        <begin position="3"/>
        <end position="154"/>
    </location>
</feature>
<dbReference type="InterPro" id="IPR016181">
    <property type="entry name" value="Acyl_CoA_acyltransferase"/>
</dbReference>
<evidence type="ECO:0000256" key="1">
    <source>
        <dbReference type="ARBA" id="ARBA00022679"/>
    </source>
</evidence>
<proteinExistence type="predicted"/>
<dbReference type="GO" id="GO:0008080">
    <property type="term" value="F:N-acetyltransferase activity"/>
    <property type="evidence" value="ECO:0007669"/>
    <property type="project" value="InterPro"/>
</dbReference>
<dbReference type="InterPro" id="IPR000182">
    <property type="entry name" value="GNAT_dom"/>
</dbReference>
<evidence type="ECO:0000313" key="3">
    <source>
        <dbReference type="EMBL" id="GAF77904.1"/>
    </source>
</evidence>
<dbReference type="AlphaFoldDB" id="X0SA60"/>
<dbReference type="PANTHER" id="PTHR13947">
    <property type="entry name" value="GNAT FAMILY N-ACETYLTRANSFERASE"/>
    <property type="match status" value="1"/>
</dbReference>
<sequence length="154" mass="16975">MDLIVRDASNADQAAIREVVYSVLAEYGLAPDPGGTDADLADLENSYWRNDGVFHVVLSPEGSIVGCGGLFRLSAVEAELRKMYLLPDARGRGLGRRLLNRLIADARRLGYQHVVLETASVLTEAIELYRSADFSPVSRDHLSSRCDQAWRLSL</sequence>
<reference evidence="3" key="1">
    <citation type="journal article" date="2014" name="Front. Microbiol.">
        <title>High frequency of phylogenetically diverse reductive dehalogenase-homologous genes in deep subseafloor sedimentary metagenomes.</title>
        <authorList>
            <person name="Kawai M."/>
            <person name="Futagami T."/>
            <person name="Toyoda A."/>
            <person name="Takaki Y."/>
            <person name="Nishi S."/>
            <person name="Hori S."/>
            <person name="Arai W."/>
            <person name="Tsubouchi T."/>
            <person name="Morono Y."/>
            <person name="Uchiyama I."/>
            <person name="Ito T."/>
            <person name="Fujiyama A."/>
            <person name="Inagaki F."/>
            <person name="Takami H."/>
        </authorList>
    </citation>
    <scope>NUCLEOTIDE SEQUENCE</scope>
    <source>
        <strain evidence="3">Expedition CK06-06</strain>
    </source>
</reference>
<dbReference type="PANTHER" id="PTHR13947:SF37">
    <property type="entry name" value="LD18367P"/>
    <property type="match status" value="1"/>
</dbReference>
<dbReference type="InterPro" id="IPR050769">
    <property type="entry name" value="NAT_camello-type"/>
</dbReference>
<dbReference type="EMBL" id="BARS01005734">
    <property type="protein sequence ID" value="GAF77904.1"/>
    <property type="molecule type" value="Genomic_DNA"/>
</dbReference>
<comment type="caution">
    <text evidence="3">The sequence shown here is derived from an EMBL/GenBank/DDBJ whole genome shotgun (WGS) entry which is preliminary data.</text>
</comment>
<dbReference type="SUPFAM" id="SSF55729">
    <property type="entry name" value="Acyl-CoA N-acyltransferases (Nat)"/>
    <property type="match status" value="1"/>
</dbReference>
<dbReference type="Gene3D" id="3.40.630.30">
    <property type="match status" value="1"/>
</dbReference>
<evidence type="ECO:0000259" key="2">
    <source>
        <dbReference type="PROSITE" id="PS51186"/>
    </source>
</evidence>
<keyword evidence="1" id="KW-0808">Transferase</keyword>
<organism evidence="3">
    <name type="scientific">marine sediment metagenome</name>
    <dbReference type="NCBI Taxonomy" id="412755"/>
    <lineage>
        <taxon>unclassified sequences</taxon>
        <taxon>metagenomes</taxon>
        <taxon>ecological metagenomes</taxon>
    </lineage>
</organism>
<dbReference type="PROSITE" id="PS51186">
    <property type="entry name" value="GNAT"/>
    <property type="match status" value="1"/>
</dbReference>
<gene>
    <name evidence="3" type="ORF">S01H1_11253</name>
</gene>
<name>X0SA60_9ZZZZ</name>
<protein>
    <recommendedName>
        <fullName evidence="2">N-acetyltransferase domain-containing protein</fullName>
    </recommendedName>
</protein>
<dbReference type="Pfam" id="PF00583">
    <property type="entry name" value="Acetyltransf_1"/>
    <property type="match status" value="1"/>
</dbReference>